<dbReference type="EMBL" id="CH981528">
    <property type="protein sequence ID" value="EDK45961.1"/>
    <property type="molecule type" value="Genomic_DNA"/>
</dbReference>
<feature type="compositionally biased region" description="Acidic residues" evidence="1">
    <location>
        <begin position="210"/>
        <end position="229"/>
    </location>
</feature>
<dbReference type="VEuPathDB" id="FungiDB:LELG_04140"/>
<name>A5E3F3_LODEL</name>
<keyword evidence="3" id="KW-1185">Reference proteome</keyword>
<feature type="compositionally biased region" description="Acidic residues" evidence="1">
    <location>
        <begin position="438"/>
        <end position="448"/>
    </location>
</feature>
<sequence length="1075" mass="119995">MANKEPQQMALSNQQQQQHLNNNNNNNTDKSKAQSPSITKHNASSFHVGGKNVTAYNRRKFSIARSTSSSSSAGSSASSSSLSPNSSEVDHIEAVNAIRRKAAAFKSDDHNASDSESSLTALSDEDSFEIKKKTAGAAALISRKPAGKKSGSSGKTLKLYGGKDIPRKTFDWTRENVFVESSDDEDEVEVQELIEDAMRDDQEDRKNDSGEDNVNDEDEEDDDEEDEDDEKTHLAELYSLMEKGKNIKPYDSGNSNDEEDENDDDDDDDDDSEDIYDSSDDSDVDFVKLQAQQKVRSAKALKRNSNDKEKEKEKEKTKKIENAVQKRRKSSVKFGRRKSEAPFPELNFTFDFGDLEEKKDSIDSRSKSKDGDEKIPVPEEEDVGVEIDYSPSTLNLEVGEFEFDFDANLLQFPKLEVAELSKSGRNGGDVEVDKNNENDDDDDDDDDEVYEIDDNELLATLQAENDVDEFLPNISSGSIIGQDQDNDVDHDKNVVRQNSLTSFGDDSTGEIGDDGDDDDEENDPFLKEEEKFLVNEFERNGFDEFESDDKKLGDTGRNGNDVDDDDDDDDDEDDEEEDDEEFTFDDGEYSTSKRVVNAFKGIGEDKNKPIVRYESSGSDHSDFDEDDYVDFVDFDVPLFDEETNHLRLRSKKNRKRKDKRAARKYRKLQETTNSDEDDESYLWNYFFSSDNDSLSESEQLKKKELKSKTKTDVNDLFNQIDNDLTFKLRKRFSRGGSVDGNGIGGVTSAINNTKLPFSHYRLEFDALFDGDDGDGTGENDEDNGYESSESTDVDESLPKSSVAASVGSKKATEVLSSKTADYRPPMLGSWVTIDSKPFGIIDGLSTRSLQPNKAHEPRFGLANSNNNTRTTTTNTTTGNINNINSSNNNNTLVTGSLPSSATPRAGHSSESALSLTGLAQSTNPLSPSLTTSIGSALAPTVSGGGSTFGTATVYLQSQPVHGTSSLRKSIVSAQQQQQNDQPLIQELQLQLQTLVADDLMLGLDDLLNVSDLDNHDENDAQIWRDFNNLKSRVPLGAFRNKSVLYNHHLHHLDHHHHHHHYLLLLLHQSKKRRKY</sequence>
<feature type="region of interest" description="Disordered" evidence="1">
    <location>
        <begin position="104"/>
        <end position="163"/>
    </location>
</feature>
<proteinExistence type="predicted"/>
<protein>
    <submittedName>
        <fullName evidence="2">Uncharacterized protein</fullName>
    </submittedName>
</protein>
<dbReference type="OrthoDB" id="4047468at2759"/>
<dbReference type="OMA" id="NIMNNEI"/>
<reference evidence="2 3" key="1">
    <citation type="journal article" date="2009" name="Nature">
        <title>Evolution of pathogenicity and sexual reproduction in eight Candida genomes.</title>
        <authorList>
            <person name="Butler G."/>
            <person name="Rasmussen M.D."/>
            <person name="Lin M.F."/>
            <person name="Santos M.A."/>
            <person name="Sakthikumar S."/>
            <person name="Munro C.A."/>
            <person name="Rheinbay E."/>
            <person name="Grabherr M."/>
            <person name="Forche A."/>
            <person name="Reedy J.L."/>
            <person name="Agrafioti I."/>
            <person name="Arnaud M.B."/>
            <person name="Bates S."/>
            <person name="Brown A.J."/>
            <person name="Brunke S."/>
            <person name="Costanzo M.C."/>
            <person name="Fitzpatrick D.A."/>
            <person name="de Groot P.W."/>
            <person name="Harris D."/>
            <person name="Hoyer L.L."/>
            <person name="Hube B."/>
            <person name="Klis F.M."/>
            <person name="Kodira C."/>
            <person name="Lennard N."/>
            <person name="Logue M.E."/>
            <person name="Martin R."/>
            <person name="Neiman A.M."/>
            <person name="Nikolaou E."/>
            <person name="Quail M.A."/>
            <person name="Quinn J."/>
            <person name="Santos M.C."/>
            <person name="Schmitzberger F.F."/>
            <person name="Sherlock G."/>
            <person name="Shah P."/>
            <person name="Silverstein K.A."/>
            <person name="Skrzypek M.S."/>
            <person name="Soll D."/>
            <person name="Staggs R."/>
            <person name="Stansfield I."/>
            <person name="Stumpf M.P."/>
            <person name="Sudbery P.E."/>
            <person name="Srikantha T."/>
            <person name="Zeng Q."/>
            <person name="Berman J."/>
            <person name="Berriman M."/>
            <person name="Heitman J."/>
            <person name="Gow N.A."/>
            <person name="Lorenz M.C."/>
            <person name="Birren B.W."/>
            <person name="Kellis M."/>
            <person name="Cuomo C.A."/>
        </authorList>
    </citation>
    <scope>NUCLEOTIDE SEQUENCE [LARGE SCALE GENOMIC DNA]</scope>
    <source>
        <strain evidence="3">ATCC 11503 / BCRC 21390 / CBS 2605 / JCM 1781 / NBRC 1676 / NRRL YB-4239</strain>
    </source>
</reference>
<dbReference type="HOGENOM" id="CLU_015462_0_0_1"/>
<feature type="region of interest" description="Disordered" evidence="1">
    <location>
        <begin position="420"/>
        <end position="448"/>
    </location>
</feature>
<feature type="compositionally biased region" description="Polar residues" evidence="1">
    <location>
        <begin position="1"/>
        <end position="12"/>
    </location>
</feature>
<evidence type="ECO:0000313" key="2">
    <source>
        <dbReference type="EMBL" id="EDK45961.1"/>
    </source>
</evidence>
<dbReference type="GO" id="GO:0003712">
    <property type="term" value="F:transcription coregulator activity"/>
    <property type="evidence" value="ECO:0007669"/>
    <property type="project" value="InterPro"/>
</dbReference>
<dbReference type="Pfam" id="PF10380">
    <property type="entry name" value="CRF1"/>
    <property type="match status" value="1"/>
</dbReference>
<dbReference type="InParanoid" id="A5E3F3"/>
<feature type="region of interest" description="Disordered" evidence="1">
    <location>
        <begin position="178"/>
        <end position="338"/>
    </location>
</feature>
<dbReference type="STRING" id="379508.A5E3F3"/>
<feature type="compositionally biased region" description="Polar residues" evidence="1">
    <location>
        <begin position="473"/>
        <end position="483"/>
    </location>
</feature>
<feature type="region of interest" description="Disordered" evidence="1">
    <location>
        <begin position="1"/>
        <end position="88"/>
    </location>
</feature>
<evidence type="ECO:0000313" key="3">
    <source>
        <dbReference type="Proteomes" id="UP000001996"/>
    </source>
</evidence>
<gene>
    <name evidence="2" type="ORF">LELG_04140</name>
</gene>
<feature type="compositionally biased region" description="Acidic residues" evidence="1">
    <location>
        <begin position="769"/>
        <end position="795"/>
    </location>
</feature>
<feature type="region of interest" description="Disordered" evidence="1">
    <location>
        <begin position="769"/>
        <end position="814"/>
    </location>
</feature>
<feature type="compositionally biased region" description="Basic and acidic residues" evidence="1">
    <location>
        <begin position="524"/>
        <end position="554"/>
    </location>
</feature>
<feature type="compositionally biased region" description="Acidic residues" evidence="1">
    <location>
        <begin position="256"/>
        <end position="284"/>
    </location>
</feature>
<feature type="region of interest" description="Disordered" evidence="1">
    <location>
        <begin position="358"/>
        <end position="385"/>
    </location>
</feature>
<feature type="region of interest" description="Disordered" evidence="1">
    <location>
        <begin position="856"/>
        <end position="911"/>
    </location>
</feature>
<feature type="compositionally biased region" description="Basic residues" evidence="1">
    <location>
        <begin position="650"/>
        <end position="666"/>
    </location>
</feature>
<accession>A5E3F3</accession>
<feature type="compositionally biased region" description="Low complexity" evidence="1">
    <location>
        <begin position="148"/>
        <end position="163"/>
    </location>
</feature>
<evidence type="ECO:0000256" key="1">
    <source>
        <dbReference type="SAM" id="MobiDB-lite"/>
    </source>
</evidence>
<feature type="compositionally biased region" description="Acidic residues" evidence="1">
    <location>
        <begin position="507"/>
        <end position="523"/>
    </location>
</feature>
<dbReference type="Proteomes" id="UP000001996">
    <property type="component" value="Unassembled WGS sequence"/>
</dbReference>
<feature type="compositionally biased region" description="Basic residues" evidence="1">
    <location>
        <begin position="325"/>
        <end position="336"/>
    </location>
</feature>
<feature type="compositionally biased region" description="Polar residues" evidence="1">
    <location>
        <begin position="33"/>
        <end position="45"/>
    </location>
</feature>
<feature type="compositionally biased region" description="Basic and acidic residues" evidence="1">
    <location>
        <begin position="304"/>
        <end position="321"/>
    </location>
</feature>
<dbReference type="PANTHER" id="PTHR28057">
    <property type="entry name" value="PROTEIN IFH1-RELATED"/>
    <property type="match status" value="1"/>
</dbReference>
<organism evidence="2 3">
    <name type="scientific">Lodderomyces elongisporus (strain ATCC 11503 / CBS 2605 / JCM 1781 / NBRC 1676 / NRRL YB-4239)</name>
    <name type="common">Yeast</name>
    <name type="synonym">Saccharomyces elongisporus</name>
    <dbReference type="NCBI Taxonomy" id="379508"/>
    <lineage>
        <taxon>Eukaryota</taxon>
        <taxon>Fungi</taxon>
        <taxon>Dikarya</taxon>
        <taxon>Ascomycota</taxon>
        <taxon>Saccharomycotina</taxon>
        <taxon>Pichiomycetes</taxon>
        <taxon>Debaryomycetaceae</taxon>
        <taxon>Candida/Lodderomyces clade</taxon>
        <taxon>Lodderomyces</taxon>
    </lineage>
</organism>
<feature type="region of interest" description="Disordered" evidence="1">
    <location>
        <begin position="650"/>
        <end position="671"/>
    </location>
</feature>
<dbReference type="AlphaFoldDB" id="A5E3F3"/>
<dbReference type="PANTHER" id="PTHR28057:SF1">
    <property type="entry name" value="PROTEIN IFH1-RELATED"/>
    <property type="match status" value="1"/>
</dbReference>
<dbReference type="GO" id="GO:0060962">
    <property type="term" value="P:regulation of ribosomal protein gene transcription by RNA polymerase II"/>
    <property type="evidence" value="ECO:0007669"/>
    <property type="project" value="InterPro"/>
</dbReference>
<feature type="compositionally biased region" description="Acidic residues" evidence="1">
    <location>
        <begin position="181"/>
        <end position="195"/>
    </location>
</feature>
<feature type="compositionally biased region" description="Basic and acidic residues" evidence="1">
    <location>
        <begin position="196"/>
        <end position="209"/>
    </location>
</feature>
<feature type="compositionally biased region" description="Low complexity" evidence="1">
    <location>
        <begin position="799"/>
        <end position="809"/>
    </location>
</feature>
<feature type="compositionally biased region" description="Low complexity" evidence="1">
    <location>
        <begin position="13"/>
        <end position="27"/>
    </location>
</feature>
<feature type="compositionally biased region" description="Low complexity" evidence="1">
    <location>
        <begin position="863"/>
        <end position="891"/>
    </location>
</feature>
<feature type="compositionally biased region" description="Basic and acidic residues" evidence="1">
    <location>
        <begin position="358"/>
        <end position="377"/>
    </location>
</feature>
<feature type="compositionally biased region" description="Acidic residues" evidence="1">
    <location>
        <begin position="561"/>
        <end position="588"/>
    </location>
</feature>
<feature type="compositionally biased region" description="Polar residues" evidence="1">
    <location>
        <begin position="892"/>
        <end position="911"/>
    </location>
</feature>
<dbReference type="eggNOG" id="ENOG502QQB6">
    <property type="taxonomic scope" value="Eukaryota"/>
</dbReference>
<feature type="compositionally biased region" description="Low complexity" evidence="1">
    <location>
        <begin position="63"/>
        <end position="87"/>
    </location>
</feature>
<dbReference type="InterPro" id="IPR018837">
    <property type="entry name" value="TF_CRF1/IFH1"/>
</dbReference>
<feature type="region of interest" description="Disordered" evidence="1">
    <location>
        <begin position="472"/>
        <end position="590"/>
    </location>
</feature>